<feature type="compositionally biased region" description="Polar residues" evidence="1">
    <location>
        <begin position="188"/>
        <end position="197"/>
    </location>
</feature>
<feature type="compositionally biased region" description="Polar residues" evidence="1">
    <location>
        <begin position="429"/>
        <end position="451"/>
    </location>
</feature>
<feature type="region of interest" description="Disordered" evidence="1">
    <location>
        <begin position="701"/>
        <end position="783"/>
    </location>
</feature>
<feature type="region of interest" description="Disordered" evidence="1">
    <location>
        <begin position="825"/>
        <end position="862"/>
    </location>
</feature>
<proteinExistence type="predicted"/>
<keyword evidence="4" id="KW-1185">Reference proteome</keyword>
<dbReference type="GO" id="GO:0000183">
    <property type="term" value="P:rDNA heterochromatin formation"/>
    <property type="evidence" value="ECO:0007669"/>
    <property type="project" value="InterPro"/>
</dbReference>
<protein>
    <recommendedName>
        <fullName evidence="2">Nucleolar protein Dnt1-like N-terminal domain-containing protein</fullName>
    </recommendedName>
</protein>
<feature type="compositionally biased region" description="Polar residues" evidence="1">
    <location>
        <begin position="771"/>
        <end position="783"/>
    </location>
</feature>
<dbReference type="InterPro" id="IPR018844">
    <property type="entry name" value="Dnt1-like_N"/>
</dbReference>
<evidence type="ECO:0000313" key="4">
    <source>
        <dbReference type="Proteomes" id="UP001377567"/>
    </source>
</evidence>
<feature type="compositionally biased region" description="Polar residues" evidence="1">
    <location>
        <begin position="733"/>
        <end position="756"/>
    </location>
</feature>
<feature type="compositionally biased region" description="Basic and acidic residues" evidence="1">
    <location>
        <begin position="178"/>
        <end position="187"/>
    </location>
</feature>
<comment type="caution">
    <text evidence="3">The sequence shown here is derived from an EMBL/GenBank/DDBJ whole genome shotgun (WGS) entry which is preliminary data.</text>
</comment>
<feature type="region of interest" description="Disordered" evidence="1">
    <location>
        <begin position="171"/>
        <end position="206"/>
    </location>
</feature>
<feature type="compositionally biased region" description="Polar residues" evidence="1">
    <location>
        <begin position="701"/>
        <end position="726"/>
    </location>
</feature>
<feature type="compositionally biased region" description="Polar residues" evidence="1">
    <location>
        <begin position="504"/>
        <end position="530"/>
    </location>
</feature>
<evidence type="ECO:0000313" key="3">
    <source>
        <dbReference type="EMBL" id="GMM58191.1"/>
    </source>
</evidence>
<feature type="compositionally biased region" description="Low complexity" evidence="1">
    <location>
        <begin position="841"/>
        <end position="862"/>
    </location>
</feature>
<accession>A0AAV5S429</accession>
<feature type="compositionally biased region" description="Basic and acidic residues" evidence="1">
    <location>
        <begin position="271"/>
        <end position="282"/>
    </location>
</feature>
<feature type="region of interest" description="Disordered" evidence="1">
    <location>
        <begin position="573"/>
        <end position="667"/>
    </location>
</feature>
<evidence type="ECO:0000256" key="1">
    <source>
        <dbReference type="SAM" id="MobiDB-lite"/>
    </source>
</evidence>
<evidence type="ECO:0000259" key="2">
    <source>
        <dbReference type="Pfam" id="PF10407"/>
    </source>
</evidence>
<dbReference type="InterPro" id="IPR043185">
    <property type="entry name" value="Net1/Tof2"/>
</dbReference>
<organism evidence="3 4">
    <name type="scientific">Maudiozyma humilis</name>
    <name type="common">Sour dough yeast</name>
    <name type="synonym">Kazachstania humilis</name>
    <dbReference type="NCBI Taxonomy" id="51915"/>
    <lineage>
        <taxon>Eukaryota</taxon>
        <taxon>Fungi</taxon>
        <taxon>Dikarya</taxon>
        <taxon>Ascomycota</taxon>
        <taxon>Saccharomycotina</taxon>
        <taxon>Saccharomycetes</taxon>
        <taxon>Saccharomycetales</taxon>
        <taxon>Saccharomycetaceae</taxon>
        <taxon>Maudiozyma</taxon>
    </lineage>
</organism>
<feature type="region of interest" description="Disordered" evidence="1">
    <location>
        <begin position="504"/>
        <end position="558"/>
    </location>
</feature>
<name>A0AAV5S429_MAUHU</name>
<feature type="compositionally biased region" description="Polar residues" evidence="1">
    <location>
        <begin position="599"/>
        <end position="610"/>
    </location>
</feature>
<feature type="region of interest" description="Disordered" evidence="1">
    <location>
        <begin position="405"/>
        <end position="451"/>
    </location>
</feature>
<dbReference type="PANTHER" id="PTHR28196">
    <property type="entry name" value="NUCLEOLAR PROTEIN NET1-RELATED"/>
    <property type="match status" value="1"/>
</dbReference>
<dbReference type="PANTHER" id="PTHR28196:SF1">
    <property type="entry name" value="NUCLEOLAR PROTEIN NET1-RELATED"/>
    <property type="match status" value="1"/>
</dbReference>
<feature type="region of interest" description="Disordered" evidence="1">
    <location>
        <begin position="265"/>
        <end position="288"/>
    </location>
</feature>
<dbReference type="Proteomes" id="UP001377567">
    <property type="component" value="Unassembled WGS sequence"/>
</dbReference>
<gene>
    <name evidence="3" type="ORF">DAKH74_048070</name>
</gene>
<feature type="domain" description="Nucleolar protein Dnt1-like N-terminal" evidence="2">
    <location>
        <begin position="75"/>
        <end position="144"/>
    </location>
</feature>
<dbReference type="EMBL" id="BTGD01000020">
    <property type="protein sequence ID" value="GMM58191.1"/>
    <property type="molecule type" value="Genomic_DNA"/>
</dbReference>
<dbReference type="AlphaFoldDB" id="A0AAV5S429"/>
<reference evidence="3 4" key="1">
    <citation type="journal article" date="2023" name="Elife">
        <title>Identification of key yeast species and microbe-microbe interactions impacting larval growth of Drosophila in the wild.</title>
        <authorList>
            <person name="Mure A."/>
            <person name="Sugiura Y."/>
            <person name="Maeda R."/>
            <person name="Honda K."/>
            <person name="Sakurai N."/>
            <person name="Takahashi Y."/>
            <person name="Watada M."/>
            <person name="Katoh T."/>
            <person name="Gotoh A."/>
            <person name="Gotoh Y."/>
            <person name="Taniguchi I."/>
            <person name="Nakamura K."/>
            <person name="Hayashi T."/>
            <person name="Katayama T."/>
            <person name="Uemura T."/>
            <person name="Hattori Y."/>
        </authorList>
    </citation>
    <scope>NUCLEOTIDE SEQUENCE [LARGE SCALE GENOMIC DNA]</scope>
    <source>
        <strain evidence="3 4">KH-74</strain>
    </source>
</reference>
<dbReference type="Pfam" id="PF10407">
    <property type="entry name" value="Cytokin_check_N"/>
    <property type="match status" value="1"/>
</dbReference>
<sequence>MFKLQLQLVPASAVAAPQQSSIGFNNSQMLANMSGISLNNLPPYKIFRRDQGTAFPMVNQSFNLSAVPRSNQNIKRLLHFTKKTNDLQQLCDEIIQKVTKMYPDLPADIEIETLQDQSGCDLDPDFIVGDVFASDNIVQVLLKTDIDWEDHVPVSGYARKRTKLSETRRIDINNQVTDRNDSLHHPSNDNGNATRRPSAQPGKGMMYKGVRVSTPLVHQIQRPNIANDENIVDPKDKSLLLPPTVPQSPPIRISSGMEIGKQIKNPITEDSVSRSETVDPSKSKQQRLQADFPRVPMTTPKRTDMIKPTIAIEVNGDEHSYSENKISSVKRHPSLQTPKVSYDVATHLPQAQSHVLPGSTPLPHANNNQNKIPISSVRNLYSQQAASNQSSASKVMHIDNLISSNTADISNSPRTHQQPAKPISRTLKRQQSTIADNNGSPVKNGSIETNGIDNTDQVHLAALPAGRNIQKETPKDINSFVNVTPQASNLLNNERVVSNNSVLTGNKENVPSEPQSKLFNKTPQTSTLRGSLNEDPVPNRNRRRSSAKSSAKKSFENTSFQKKHLIDVLHSKNPDLPSWLKEGAIKPQRKHSKKPYITVVNNDIDNSQPDARNILPKHTPRDAAKKAAEKMAENQENEHSDGSDESDTSSSSSDSDSDSGIQTDYYSDDNMASKLNLSKPMATNLATKTVPSAQETVVSRTDISFSSNNVSQTNDNSSNPTPQSKSKAAIIPNNLTSKTTGVKLNNRVGTGVSNQRPARPSGLAGHELDNVPQSTQPETSAVETISKKQLVNNSQSQNSTVMLQTVPPKVRPSLHTMADIDNKKYEKFSNNETLEIPLVHDTSSSDLGDSTSSDLSSDGSYD</sequence>
<feature type="compositionally biased region" description="Basic and acidic residues" evidence="1">
    <location>
        <begin position="619"/>
        <end position="642"/>
    </location>
</feature>
<feature type="compositionally biased region" description="Polar residues" evidence="1">
    <location>
        <begin position="405"/>
        <end position="418"/>
    </location>
</feature>